<protein>
    <submittedName>
        <fullName evidence="2">Cupin domain-containing protein</fullName>
    </submittedName>
</protein>
<dbReference type="EMBL" id="UGQT01000001">
    <property type="protein sequence ID" value="STZ60760.1"/>
    <property type="molecule type" value="Genomic_DNA"/>
</dbReference>
<evidence type="ECO:0000259" key="1">
    <source>
        <dbReference type="Pfam" id="PF07883"/>
    </source>
</evidence>
<dbReference type="InterPro" id="IPR011051">
    <property type="entry name" value="RmlC_Cupin_sf"/>
</dbReference>
<proteinExistence type="predicted"/>
<dbReference type="Pfam" id="PF07883">
    <property type="entry name" value="Cupin_2"/>
    <property type="match status" value="1"/>
</dbReference>
<dbReference type="InterPro" id="IPR013096">
    <property type="entry name" value="Cupin_2"/>
</dbReference>
<gene>
    <name evidence="2" type="ORF">NCTC10821_04304</name>
</gene>
<dbReference type="Gene3D" id="2.60.120.10">
    <property type="entry name" value="Jelly Rolls"/>
    <property type="match status" value="1"/>
</dbReference>
<name>A0A378TJD6_9MYCO</name>
<keyword evidence="3" id="KW-1185">Reference proteome</keyword>
<dbReference type="AlphaFoldDB" id="A0A378TJD6"/>
<accession>A0A378TJD6</accession>
<feature type="domain" description="Cupin type-2" evidence="1">
    <location>
        <begin position="57"/>
        <end position="127"/>
    </location>
</feature>
<organism evidence="2 3">
    <name type="scientific">Mycolicibacterium tokaiense</name>
    <dbReference type="NCBI Taxonomy" id="39695"/>
    <lineage>
        <taxon>Bacteria</taxon>
        <taxon>Bacillati</taxon>
        <taxon>Actinomycetota</taxon>
        <taxon>Actinomycetes</taxon>
        <taxon>Mycobacteriales</taxon>
        <taxon>Mycobacteriaceae</taxon>
        <taxon>Mycolicibacterium</taxon>
    </lineage>
</organism>
<evidence type="ECO:0000313" key="2">
    <source>
        <dbReference type="EMBL" id="STZ60760.1"/>
    </source>
</evidence>
<dbReference type="Proteomes" id="UP000254978">
    <property type="component" value="Unassembled WGS sequence"/>
</dbReference>
<evidence type="ECO:0000313" key="3">
    <source>
        <dbReference type="Proteomes" id="UP000254978"/>
    </source>
</evidence>
<sequence>MPEHIVGVTVGDTVTYPSGCSVVDSGLVADNSAAAGGGSGSLARGSAASAGGMWMGVSKLPPGHSSVPHHHADQTSLVCIVGGAMRFRVHGPDGIEEFSASAGQIAVIPGGLVHEEFNDLAVECLCVVTRNSEKPTVCNV</sequence>
<dbReference type="SUPFAM" id="SSF51182">
    <property type="entry name" value="RmlC-like cupins"/>
    <property type="match status" value="1"/>
</dbReference>
<dbReference type="InterPro" id="IPR014710">
    <property type="entry name" value="RmlC-like_jellyroll"/>
</dbReference>
<dbReference type="RefSeq" id="WP_163907855.1">
    <property type="nucleotide sequence ID" value="NZ_AP022600.1"/>
</dbReference>
<reference evidence="2 3" key="1">
    <citation type="submission" date="2018-06" db="EMBL/GenBank/DDBJ databases">
        <authorList>
            <consortium name="Pathogen Informatics"/>
            <person name="Doyle S."/>
        </authorList>
    </citation>
    <scope>NUCLEOTIDE SEQUENCE [LARGE SCALE GENOMIC DNA]</scope>
    <source>
        <strain evidence="2 3">NCTC10821</strain>
    </source>
</reference>